<reference evidence="2" key="1">
    <citation type="journal article" date="2019" name="Int. J. Syst. Evol. Microbiol.">
        <title>The Global Catalogue of Microorganisms (GCM) 10K type strain sequencing project: providing services to taxonomists for standard genome sequencing and annotation.</title>
        <authorList>
            <consortium name="The Broad Institute Genomics Platform"/>
            <consortium name="The Broad Institute Genome Sequencing Center for Infectious Disease"/>
            <person name="Wu L."/>
            <person name="Ma J."/>
        </authorList>
    </citation>
    <scope>NUCLEOTIDE SEQUENCE [LARGE SCALE GENOMIC DNA]</scope>
    <source>
        <strain evidence="2">CGMCC 1.12702</strain>
    </source>
</reference>
<organism evidence="1 2">
    <name type="scientific">Sphingomonas arantia</name>
    <dbReference type="NCBI Taxonomy" id="1460676"/>
    <lineage>
        <taxon>Bacteria</taxon>
        <taxon>Pseudomonadati</taxon>
        <taxon>Pseudomonadota</taxon>
        <taxon>Alphaproteobacteria</taxon>
        <taxon>Sphingomonadales</taxon>
        <taxon>Sphingomonadaceae</taxon>
        <taxon>Sphingomonas</taxon>
    </lineage>
</organism>
<accession>A0ABW4TX85</accession>
<sequence length="226" mass="24476">MTELSDLTLKRDGASLHSGAVADVVPNLLAELSWLPTGRAGVRLTGHTALATMLMPSGRIGRLAARALDAACLPVRAILFDKSAATNWALGWHQDRTIVVKERHDMPGFGPWTIKQGLQHVAPPFAYLSAMVTLRVHLDDVSPDNAPLRIAAGTHRLGLLPEPVIPGVVARHPLHDCTAKAGDVWIYATPILHASDRAKSVTRRRVLQVDYSAKALPSPLEWRGID</sequence>
<evidence type="ECO:0000313" key="2">
    <source>
        <dbReference type="Proteomes" id="UP001597400"/>
    </source>
</evidence>
<keyword evidence="1" id="KW-0223">Dioxygenase</keyword>
<protein>
    <submittedName>
        <fullName evidence="1">Phytanoyl-CoA dioxygenase family protein</fullName>
    </submittedName>
</protein>
<proteinExistence type="predicted"/>
<dbReference type="GO" id="GO:0051213">
    <property type="term" value="F:dioxygenase activity"/>
    <property type="evidence" value="ECO:0007669"/>
    <property type="project" value="UniProtKB-KW"/>
</dbReference>
<evidence type="ECO:0000313" key="1">
    <source>
        <dbReference type="EMBL" id="MFD1951133.1"/>
    </source>
</evidence>
<keyword evidence="2" id="KW-1185">Reference proteome</keyword>
<dbReference type="EMBL" id="JBHUGS010000002">
    <property type="protein sequence ID" value="MFD1951133.1"/>
    <property type="molecule type" value="Genomic_DNA"/>
</dbReference>
<dbReference type="Gene3D" id="2.60.120.620">
    <property type="entry name" value="q2cbj1_9rhob like domain"/>
    <property type="match status" value="1"/>
</dbReference>
<dbReference type="Pfam" id="PF05721">
    <property type="entry name" value="PhyH"/>
    <property type="match status" value="1"/>
</dbReference>
<dbReference type="RefSeq" id="WP_380929595.1">
    <property type="nucleotide sequence ID" value="NZ_JBHUGS010000002.1"/>
</dbReference>
<name>A0ABW4TX85_9SPHN</name>
<dbReference type="InterPro" id="IPR008775">
    <property type="entry name" value="Phytyl_CoA_dOase-like"/>
</dbReference>
<dbReference type="SUPFAM" id="SSF51197">
    <property type="entry name" value="Clavaminate synthase-like"/>
    <property type="match status" value="1"/>
</dbReference>
<gene>
    <name evidence="1" type="ORF">ACFSGX_10185</name>
</gene>
<keyword evidence="1" id="KW-0560">Oxidoreductase</keyword>
<comment type="caution">
    <text evidence="1">The sequence shown here is derived from an EMBL/GenBank/DDBJ whole genome shotgun (WGS) entry which is preliminary data.</text>
</comment>
<dbReference type="Proteomes" id="UP001597400">
    <property type="component" value="Unassembled WGS sequence"/>
</dbReference>